<dbReference type="AlphaFoldDB" id="A0A2T7PN57"/>
<proteinExistence type="predicted"/>
<accession>A0A2T7PN57</accession>
<evidence type="ECO:0000313" key="2">
    <source>
        <dbReference type="Proteomes" id="UP000245119"/>
    </source>
</evidence>
<sequence length="84" mass="9114">MCMSELRSELESTCSDVLGVVTLVSAAVSQYTSVYNGAIYIANDAATTDRNGVRSVTVQQHAAAFVHLRQQGRPRNHKLISDGF</sequence>
<dbReference type="Proteomes" id="UP000245119">
    <property type="component" value="Linkage Group LG3"/>
</dbReference>
<protein>
    <submittedName>
        <fullName evidence="1">Uncharacterized protein</fullName>
    </submittedName>
</protein>
<comment type="caution">
    <text evidence="1">The sequence shown here is derived from an EMBL/GenBank/DDBJ whole genome shotgun (WGS) entry which is preliminary data.</text>
</comment>
<dbReference type="EMBL" id="PZQS01000003">
    <property type="protein sequence ID" value="PVD34854.1"/>
    <property type="molecule type" value="Genomic_DNA"/>
</dbReference>
<gene>
    <name evidence="1" type="ORF">C0Q70_06133</name>
</gene>
<evidence type="ECO:0000313" key="1">
    <source>
        <dbReference type="EMBL" id="PVD34854.1"/>
    </source>
</evidence>
<reference evidence="1 2" key="1">
    <citation type="submission" date="2018-04" db="EMBL/GenBank/DDBJ databases">
        <title>The genome of golden apple snail Pomacea canaliculata provides insight into stress tolerance and invasive adaptation.</title>
        <authorList>
            <person name="Liu C."/>
            <person name="Liu B."/>
            <person name="Ren Y."/>
            <person name="Zhang Y."/>
            <person name="Wang H."/>
            <person name="Li S."/>
            <person name="Jiang F."/>
            <person name="Yin L."/>
            <person name="Zhang G."/>
            <person name="Qian W."/>
            <person name="Fan W."/>
        </authorList>
    </citation>
    <scope>NUCLEOTIDE SEQUENCE [LARGE SCALE GENOMIC DNA]</scope>
    <source>
        <strain evidence="1">SZHN2017</strain>
        <tissue evidence="1">Muscle</tissue>
    </source>
</reference>
<name>A0A2T7PN57_POMCA</name>
<keyword evidence="2" id="KW-1185">Reference proteome</keyword>
<organism evidence="1 2">
    <name type="scientific">Pomacea canaliculata</name>
    <name type="common">Golden apple snail</name>
    <dbReference type="NCBI Taxonomy" id="400727"/>
    <lineage>
        <taxon>Eukaryota</taxon>
        <taxon>Metazoa</taxon>
        <taxon>Spiralia</taxon>
        <taxon>Lophotrochozoa</taxon>
        <taxon>Mollusca</taxon>
        <taxon>Gastropoda</taxon>
        <taxon>Caenogastropoda</taxon>
        <taxon>Architaenioglossa</taxon>
        <taxon>Ampullarioidea</taxon>
        <taxon>Ampullariidae</taxon>
        <taxon>Pomacea</taxon>
    </lineage>
</organism>